<reference evidence="2" key="1">
    <citation type="submission" date="2015-11" db="EMBL/GenBank/DDBJ databases">
        <title>De novo transcriptome assembly of four potential Pierce s Disease insect vectors from Arizona vineyards.</title>
        <authorList>
            <person name="Tassone E.E."/>
        </authorList>
    </citation>
    <scope>NUCLEOTIDE SEQUENCE</scope>
</reference>
<sequence length="129" mass="14811">MEPLQTNAANVDPVRELETLSAQLEKLVQEENSIRKSLEYVRIAKQRNKIEELEIKSKIMEVKDKLPRTRSQAKTAQNIAVKQNVSGVAGDSRVTLCDDPEIINKTKLNLNVTYDYQYQEEEEESEESD</sequence>
<dbReference type="GO" id="GO:0006366">
    <property type="term" value="P:transcription by RNA polymerase II"/>
    <property type="evidence" value="ECO:0007669"/>
    <property type="project" value="InterPro"/>
</dbReference>
<evidence type="ECO:0000313" key="2">
    <source>
        <dbReference type="EMBL" id="JAS54348.1"/>
    </source>
</evidence>
<feature type="coiled-coil region" evidence="1">
    <location>
        <begin position="17"/>
        <end position="63"/>
    </location>
</feature>
<proteinExistence type="predicted"/>
<dbReference type="InterPro" id="IPR029138">
    <property type="entry name" value="SNAPC5"/>
</dbReference>
<keyword evidence="1" id="KW-0175">Coiled coil</keyword>
<evidence type="ECO:0000256" key="1">
    <source>
        <dbReference type="SAM" id="Coils"/>
    </source>
</evidence>
<dbReference type="EMBL" id="GECZ01015421">
    <property type="protein sequence ID" value="JAS54348.1"/>
    <property type="molecule type" value="Transcribed_RNA"/>
</dbReference>
<dbReference type="GO" id="GO:0006384">
    <property type="term" value="P:transcription initiation at RNA polymerase III promoter"/>
    <property type="evidence" value="ECO:0007669"/>
    <property type="project" value="InterPro"/>
</dbReference>
<gene>
    <name evidence="2" type="ORF">g.11273</name>
</gene>
<accession>A0A1B6FVX2</accession>
<dbReference type="GO" id="GO:0005634">
    <property type="term" value="C:nucleus"/>
    <property type="evidence" value="ECO:0007669"/>
    <property type="project" value="InterPro"/>
</dbReference>
<dbReference type="AlphaFoldDB" id="A0A1B6FVX2"/>
<protein>
    <submittedName>
        <fullName evidence="2">Uncharacterized protein</fullName>
    </submittedName>
</protein>
<name>A0A1B6FVX2_9HEMI</name>
<organism evidence="2">
    <name type="scientific">Cuerna arida</name>
    <dbReference type="NCBI Taxonomy" id="1464854"/>
    <lineage>
        <taxon>Eukaryota</taxon>
        <taxon>Metazoa</taxon>
        <taxon>Ecdysozoa</taxon>
        <taxon>Arthropoda</taxon>
        <taxon>Hexapoda</taxon>
        <taxon>Insecta</taxon>
        <taxon>Pterygota</taxon>
        <taxon>Neoptera</taxon>
        <taxon>Paraneoptera</taxon>
        <taxon>Hemiptera</taxon>
        <taxon>Auchenorrhyncha</taxon>
        <taxon>Membracoidea</taxon>
        <taxon>Cicadellidae</taxon>
        <taxon>Cicadellinae</taxon>
        <taxon>Proconiini</taxon>
        <taxon>Cuerna</taxon>
    </lineage>
</organism>
<dbReference type="Pfam" id="PF15497">
    <property type="entry name" value="SNAPC5"/>
    <property type="match status" value="1"/>
</dbReference>